<protein>
    <submittedName>
        <fullName evidence="5">CBF domain-containing protein</fullName>
    </submittedName>
</protein>
<evidence type="ECO:0000259" key="3">
    <source>
        <dbReference type="Pfam" id="PF03914"/>
    </source>
</evidence>
<sequence>MSSEKTKKQPIVRLEEGEKWFHHGFNDTLEKGKTLDKDKVAAIEAKAKALLDQDVELAEVATKTSGRSDAKWLSDVIRRGTQQDKISAVQLKAQMDPVHSLKHVQALVDLLSKNRLRESISILSALRDIFVDELLPPNRKLLYFKNRPVTEVSSLASGNAVTANKRLVLWKFESDLKKIFESFIQLVENIAASSIEAVATNACRTLEQLLAKRPEQEGMILSALTNKLGHPNKIVASKVSDLLFDLVTQHPNMRLIVVAEVERVVFRKNVPLKAQLYSVHFLSRVQFGAEDADLAVKLLQIYFTLFKVLIKAELENHRILAILMIGANRALPFAKDQVEKLAPEIDSLYKIVHLDKLSIAIAALKVLFQMLSLSKALSDRFYSAFYRRLLTIRSSTHDTDLFALLQKVILTDPVPERAKAFMKRVLQIALVSPPAFAAAAVLMYARVAQQKSGLVRIQKPANAMINLHANGKLKQEANSDDDEEEHYVDVDKLIEESKKDIKPAFKKGPKPVFANGKLIRKGGKKQENGIAEFEKKPEIETPVPTAGWVHRAGFGGKKSDKPIDPQTVGYNHEARNPLYANAETTVDSELFLLAEHYHPTVAVFAENIINEVPIKYNGDPLQDFTLIRFLDRFSFKNPKVSTTQTSKSFFEHHYNPKGIRKMGPTSQEYVKKNTDEVPIDERFLHRFAAARLQHAEAKKKENDFDDIASVNSDEFEQLMDHFEPGEANEEFDVDFGAMFGPEKTGKKAKKRSGDELDAIDDEDDPEGDVDDDEFAYSDDDDDEGLDDDDDDEEADDDDEDMEVDDDDDEEEMDDDDDEEDADDMPSRKLYDVDDMDSDDDGAVPGGYVQDALASVEQMDDFLDSEDERAAEKAKKRPIKKAKGFKGKKRARK</sequence>
<evidence type="ECO:0000256" key="1">
    <source>
        <dbReference type="ARBA" id="ARBA00007797"/>
    </source>
</evidence>
<comment type="similarity">
    <text evidence="1">Belongs to the CBF/MAK21 family.</text>
</comment>
<dbReference type="Pfam" id="PF03914">
    <property type="entry name" value="CBF"/>
    <property type="match status" value="1"/>
</dbReference>
<accession>A0A7E4ZZH2</accession>
<dbReference type="Proteomes" id="UP000492821">
    <property type="component" value="Unassembled WGS sequence"/>
</dbReference>
<keyword evidence="4" id="KW-1185">Reference proteome</keyword>
<dbReference type="PANTHER" id="PTHR12048">
    <property type="entry name" value="CCAAT-BINDING FACTOR-RELATED"/>
    <property type="match status" value="1"/>
</dbReference>
<dbReference type="InterPro" id="IPR016024">
    <property type="entry name" value="ARM-type_fold"/>
</dbReference>
<name>A0A7E4ZZH2_PANRE</name>
<dbReference type="SUPFAM" id="SSF48371">
    <property type="entry name" value="ARM repeat"/>
    <property type="match status" value="1"/>
</dbReference>
<evidence type="ECO:0000313" key="4">
    <source>
        <dbReference type="Proteomes" id="UP000492821"/>
    </source>
</evidence>
<feature type="region of interest" description="Disordered" evidence="2">
    <location>
        <begin position="737"/>
        <end position="892"/>
    </location>
</feature>
<dbReference type="WBParaSite" id="Pan_g4783.t1">
    <property type="protein sequence ID" value="Pan_g4783.t1"/>
    <property type="gene ID" value="Pan_g4783"/>
</dbReference>
<feature type="domain" description="CCAAT-binding factor" evidence="3">
    <location>
        <begin position="360"/>
        <end position="605"/>
    </location>
</feature>
<dbReference type="InterPro" id="IPR040155">
    <property type="entry name" value="CEBPZ/Mak21-like"/>
</dbReference>
<evidence type="ECO:0000313" key="5">
    <source>
        <dbReference type="WBParaSite" id="Pan_g4783.t1"/>
    </source>
</evidence>
<reference evidence="4" key="1">
    <citation type="journal article" date="2013" name="Genetics">
        <title>The draft genome and transcriptome of Panagrellus redivivus are shaped by the harsh demands of a free-living lifestyle.</title>
        <authorList>
            <person name="Srinivasan J."/>
            <person name="Dillman A.R."/>
            <person name="Macchietto M.G."/>
            <person name="Heikkinen L."/>
            <person name="Lakso M."/>
            <person name="Fracchia K.M."/>
            <person name="Antoshechkin I."/>
            <person name="Mortazavi A."/>
            <person name="Wong G."/>
            <person name="Sternberg P.W."/>
        </authorList>
    </citation>
    <scope>NUCLEOTIDE SEQUENCE [LARGE SCALE GENOMIC DNA]</scope>
    <source>
        <strain evidence="4">MT8872</strain>
    </source>
</reference>
<dbReference type="PANTHER" id="PTHR12048:SF0">
    <property type="entry name" value="CCAAT_ENHANCER-BINDING PROTEIN ZETA"/>
    <property type="match status" value="1"/>
</dbReference>
<dbReference type="InterPro" id="IPR005612">
    <property type="entry name" value="CCAAT-binding_factor"/>
</dbReference>
<dbReference type="AlphaFoldDB" id="A0A7E4ZZH2"/>
<evidence type="ECO:0000256" key="2">
    <source>
        <dbReference type="SAM" id="MobiDB-lite"/>
    </source>
</evidence>
<feature type="compositionally biased region" description="Acidic residues" evidence="2">
    <location>
        <begin position="832"/>
        <end position="841"/>
    </location>
</feature>
<proteinExistence type="inferred from homology"/>
<organism evidence="4 5">
    <name type="scientific">Panagrellus redivivus</name>
    <name type="common">Microworm</name>
    <dbReference type="NCBI Taxonomy" id="6233"/>
    <lineage>
        <taxon>Eukaryota</taxon>
        <taxon>Metazoa</taxon>
        <taxon>Ecdysozoa</taxon>
        <taxon>Nematoda</taxon>
        <taxon>Chromadorea</taxon>
        <taxon>Rhabditida</taxon>
        <taxon>Tylenchina</taxon>
        <taxon>Panagrolaimomorpha</taxon>
        <taxon>Panagrolaimoidea</taxon>
        <taxon>Panagrolaimidae</taxon>
        <taxon>Panagrellus</taxon>
    </lineage>
</organism>
<feature type="compositionally biased region" description="Basic residues" evidence="2">
    <location>
        <begin position="873"/>
        <end position="892"/>
    </location>
</feature>
<dbReference type="GO" id="GO:0005634">
    <property type="term" value="C:nucleus"/>
    <property type="evidence" value="ECO:0007669"/>
    <property type="project" value="UniProtKB-ARBA"/>
</dbReference>
<reference evidence="5" key="2">
    <citation type="submission" date="2020-10" db="UniProtKB">
        <authorList>
            <consortium name="WormBaseParasite"/>
        </authorList>
    </citation>
    <scope>IDENTIFICATION</scope>
</reference>
<feature type="compositionally biased region" description="Acidic residues" evidence="2">
    <location>
        <begin position="857"/>
        <end position="866"/>
    </location>
</feature>
<feature type="compositionally biased region" description="Acidic residues" evidence="2">
    <location>
        <begin position="755"/>
        <end position="823"/>
    </location>
</feature>